<dbReference type="RefSeq" id="WP_227230075.1">
    <property type="nucleotide sequence ID" value="NZ_JAJCVJ010000002.1"/>
</dbReference>
<name>A0ABD5RCX3_9EURY</name>
<comment type="caution">
    <text evidence="2">The sequence shown here is derived from an EMBL/GenBank/DDBJ whole genome shotgun (WGS) entry which is preliminary data.</text>
</comment>
<dbReference type="Proteomes" id="UP001596201">
    <property type="component" value="Unassembled WGS sequence"/>
</dbReference>
<protein>
    <recommendedName>
        <fullName evidence="1">DUF7130 domain-containing protein</fullName>
    </recommendedName>
</protein>
<dbReference type="Pfam" id="PF23458">
    <property type="entry name" value="DUF7130"/>
    <property type="match status" value="1"/>
</dbReference>
<organism evidence="2 3">
    <name type="scientific">Salinirubrum litoreum</name>
    <dbReference type="NCBI Taxonomy" id="1126234"/>
    <lineage>
        <taxon>Archaea</taxon>
        <taxon>Methanobacteriati</taxon>
        <taxon>Methanobacteriota</taxon>
        <taxon>Stenosarchaea group</taxon>
        <taxon>Halobacteria</taxon>
        <taxon>Halobacteriales</taxon>
        <taxon>Haloferacaceae</taxon>
        <taxon>Salinirubrum</taxon>
    </lineage>
</organism>
<dbReference type="AlphaFoldDB" id="A0ABD5RCX3"/>
<sequence length="104" mass="11751">MSTDASTATEDDFEGIEHGQTVYDAEGNELGSIRGFDEAGFYVRAEAQYRTDEVEHTRDIFGKEYAMWRCWECGEMGRIEGADLPSACPDCGAPKEELYYWAED</sequence>
<gene>
    <name evidence="2" type="ORF">ACFPJ5_12890</name>
</gene>
<evidence type="ECO:0000313" key="3">
    <source>
        <dbReference type="Proteomes" id="UP001596201"/>
    </source>
</evidence>
<dbReference type="InterPro" id="IPR055554">
    <property type="entry name" value="DUF7130"/>
</dbReference>
<keyword evidence="3" id="KW-1185">Reference proteome</keyword>
<reference evidence="2 3" key="1">
    <citation type="journal article" date="2019" name="Int. J. Syst. Evol. Microbiol.">
        <title>The Global Catalogue of Microorganisms (GCM) 10K type strain sequencing project: providing services to taxonomists for standard genome sequencing and annotation.</title>
        <authorList>
            <consortium name="The Broad Institute Genomics Platform"/>
            <consortium name="The Broad Institute Genome Sequencing Center for Infectious Disease"/>
            <person name="Wu L."/>
            <person name="Ma J."/>
        </authorList>
    </citation>
    <scope>NUCLEOTIDE SEQUENCE [LARGE SCALE GENOMIC DNA]</scope>
    <source>
        <strain evidence="2 3">CGMCC 1.12237</strain>
    </source>
</reference>
<accession>A0ABD5RCX3</accession>
<evidence type="ECO:0000259" key="1">
    <source>
        <dbReference type="Pfam" id="PF23458"/>
    </source>
</evidence>
<dbReference type="EMBL" id="JBHSKX010000002">
    <property type="protein sequence ID" value="MFC5367829.1"/>
    <property type="molecule type" value="Genomic_DNA"/>
</dbReference>
<feature type="domain" description="DUF7130" evidence="1">
    <location>
        <begin position="18"/>
        <end position="104"/>
    </location>
</feature>
<evidence type="ECO:0000313" key="2">
    <source>
        <dbReference type="EMBL" id="MFC5367829.1"/>
    </source>
</evidence>
<dbReference type="SUPFAM" id="SSF57802">
    <property type="entry name" value="Rubredoxin-like"/>
    <property type="match status" value="1"/>
</dbReference>
<proteinExistence type="predicted"/>